<dbReference type="OrthoDB" id="4137383at2759"/>
<evidence type="ECO:0000313" key="3">
    <source>
        <dbReference type="Proteomes" id="UP000054466"/>
    </source>
</evidence>
<reference evidence="2 3" key="1">
    <citation type="submission" date="2015-01" db="EMBL/GenBank/DDBJ databases">
        <title>The Genome Sequence of Cladophialophora immunda CBS83496.</title>
        <authorList>
            <consortium name="The Broad Institute Genomics Platform"/>
            <person name="Cuomo C."/>
            <person name="de Hoog S."/>
            <person name="Gorbushina A."/>
            <person name="Stielow B."/>
            <person name="Teixiera M."/>
            <person name="Abouelleil A."/>
            <person name="Chapman S.B."/>
            <person name="Priest M."/>
            <person name="Young S.K."/>
            <person name="Wortman J."/>
            <person name="Nusbaum C."/>
            <person name="Birren B."/>
        </authorList>
    </citation>
    <scope>NUCLEOTIDE SEQUENCE [LARGE SCALE GENOMIC DNA]</scope>
    <source>
        <strain evidence="2 3">CBS 83496</strain>
    </source>
</reference>
<dbReference type="EMBL" id="KN847040">
    <property type="protein sequence ID" value="KIW34069.1"/>
    <property type="molecule type" value="Genomic_DNA"/>
</dbReference>
<sequence>MGYANSCSGMLSANTIHSLYLLSGAIATPLLLQLLIEVYTPPSSLILKTKSIIPALCDVLHLWIAQLQSCKHEYSRYYSTRNCWEIMVLNDVDDLLQHMRPETMTPNDVVKIEPLLPTVAPVELFWIDQAGSKHRRKLINTHTQKRSRRLKRLNDASSSQSTDRSPEMLSVLKHRRNCNAADGKTTPGAEDSQPPRWMKEPASSTNALKMRETATYCIPLAPEPFSTSLHLGLEPFDSLSVALNNQAGTLLKFAKTMSLSTETISAHWGKSCVASLGLSWCFSYPVKLLNLLERVSAYVDTVQGLEASPRTIFWRHAAIQRLAALISNPRTRHGEEVLSGIVAQLHGYLHRYRGVHKGSATTDGPHSAGLRNFVSHVGGWSRLNLTPQVEEYVRMAMIITSIRLASYLDDFEGASGGNETLLDWQVEVEQVASLFAQMDAWALQHYEVSFQDSPKLPLDELEPLLSESSGICGHCHKLFVLVWLSLTRWHSRRSPGQYEYIIHTVNRHFRSLPHRALPDFSWSIVSSRAGDEKSHWQTIEILKVLHRTRHSTQDQVCRWLFDFIHGPTKDGFLGMQSSLREQLLRDALEGLPEGYATGVQSES</sequence>
<dbReference type="HOGENOM" id="CLU_545171_0_0_1"/>
<keyword evidence="3" id="KW-1185">Reference proteome</keyword>
<gene>
    <name evidence="2" type="ORF">PV07_00869</name>
</gene>
<dbReference type="AlphaFoldDB" id="A0A0D2DEG9"/>
<proteinExistence type="predicted"/>
<accession>A0A0D2DEG9</accession>
<evidence type="ECO:0000313" key="2">
    <source>
        <dbReference type="EMBL" id="KIW34069.1"/>
    </source>
</evidence>
<feature type="region of interest" description="Disordered" evidence="1">
    <location>
        <begin position="137"/>
        <end position="201"/>
    </location>
</feature>
<dbReference type="GeneID" id="27340063"/>
<name>A0A0D2DEG9_9EURO</name>
<dbReference type="Proteomes" id="UP000054466">
    <property type="component" value="Unassembled WGS sequence"/>
</dbReference>
<dbReference type="VEuPathDB" id="FungiDB:PV07_00869"/>
<protein>
    <submittedName>
        <fullName evidence="2">Uncharacterized protein</fullName>
    </submittedName>
</protein>
<feature type="compositionally biased region" description="Basic residues" evidence="1">
    <location>
        <begin position="137"/>
        <end position="151"/>
    </location>
</feature>
<organism evidence="2 3">
    <name type="scientific">Cladophialophora immunda</name>
    <dbReference type="NCBI Taxonomy" id="569365"/>
    <lineage>
        <taxon>Eukaryota</taxon>
        <taxon>Fungi</taxon>
        <taxon>Dikarya</taxon>
        <taxon>Ascomycota</taxon>
        <taxon>Pezizomycotina</taxon>
        <taxon>Eurotiomycetes</taxon>
        <taxon>Chaetothyriomycetidae</taxon>
        <taxon>Chaetothyriales</taxon>
        <taxon>Herpotrichiellaceae</taxon>
        <taxon>Cladophialophora</taxon>
    </lineage>
</organism>
<evidence type="ECO:0000256" key="1">
    <source>
        <dbReference type="SAM" id="MobiDB-lite"/>
    </source>
</evidence>
<dbReference type="RefSeq" id="XP_016254285.1">
    <property type="nucleotide sequence ID" value="XM_016387357.1"/>
</dbReference>